<dbReference type="EMBL" id="BMXE01000004">
    <property type="protein sequence ID" value="GHB36425.1"/>
    <property type="molecule type" value="Genomic_DNA"/>
</dbReference>
<dbReference type="SMART" id="SM00881">
    <property type="entry name" value="CoA_binding"/>
    <property type="match status" value="1"/>
</dbReference>
<dbReference type="SUPFAM" id="SSF51735">
    <property type="entry name" value="NAD(P)-binding Rossmann-fold domains"/>
    <property type="match status" value="1"/>
</dbReference>
<evidence type="ECO:0000259" key="1">
    <source>
        <dbReference type="SMART" id="SM00881"/>
    </source>
</evidence>
<dbReference type="InterPro" id="IPR036291">
    <property type="entry name" value="NAD(P)-bd_dom_sf"/>
</dbReference>
<gene>
    <name evidence="2" type="ORF">GCM10007094_27570</name>
</gene>
<organism evidence="2 3">
    <name type="scientific">Pseudovibrio japonicus</name>
    <dbReference type="NCBI Taxonomy" id="366534"/>
    <lineage>
        <taxon>Bacteria</taxon>
        <taxon>Pseudomonadati</taxon>
        <taxon>Pseudomonadota</taxon>
        <taxon>Alphaproteobacteria</taxon>
        <taxon>Hyphomicrobiales</taxon>
        <taxon>Stappiaceae</taxon>
        <taxon>Pseudovibrio</taxon>
    </lineage>
</organism>
<dbReference type="Gene3D" id="3.40.50.720">
    <property type="entry name" value="NAD(P)-binding Rossmann-like Domain"/>
    <property type="match status" value="1"/>
</dbReference>
<dbReference type="InterPro" id="IPR003781">
    <property type="entry name" value="CoA-bd"/>
</dbReference>
<dbReference type="PANTHER" id="PTHR33303">
    <property type="entry name" value="CYTOPLASMIC PROTEIN-RELATED"/>
    <property type="match status" value="1"/>
</dbReference>
<evidence type="ECO:0000313" key="3">
    <source>
        <dbReference type="Proteomes" id="UP000637980"/>
    </source>
</evidence>
<name>A0ABQ3EEY7_9HYPH</name>
<proteinExistence type="predicted"/>
<dbReference type="PANTHER" id="PTHR33303:SF2">
    <property type="entry name" value="COA-BINDING DOMAIN-CONTAINING PROTEIN"/>
    <property type="match status" value="1"/>
</dbReference>
<sequence length="146" mass="15850">MNHNHYSDGYIRDILKSSKTIALVGASNKPERASFRVLNFLLENGYDVYPINPGQAGNEIAGRKVYASLNDLPAPVDMVEVFRNSEAAGGVIDETLTLTTLPDVIWLQLGVRNDKAAARAEAKGIKVVMDRCPKIEIPRLAALGAS</sequence>
<protein>
    <submittedName>
        <fullName evidence="2">CoA-binding protein</fullName>
    </submittedName>
</protein>
<keyword evidence="3" id="KW-1185">Reference proteome</keyword>
<comment type="caution">
    <text evidence="2">The sequence shown here is derived from an EMBL/GenBank/DDBJ whole genome shotgun (WGS) entry which is preliminary data.</text>
</comment>
<accession>A0ABQ3EEY7</accession>
<reference evidence="3" key="1">
    <citation type="journal article" date="2019" name="Int. J. Syst. Evol. Microbiol.">
        <title>The Global Catalogue of Microorganisms (GCM) 10K type strain sequencing project: providing services to taxonomists for standard genome sequencing and annotation.</title>
        <authorList>
            <consortium name="The Broad Institute Genomics Platform"/>
            <consortium name="The Broad Institute Genome Sequencing Center for Infectious Disease"/>
            <person name="Wu L."/>
            <person name="Ma J."/>
        </authorList>
    </citation>
    <scope>NUCLEOTIDE SEQUENCE [LARGE SCALE GENOMIC DNA]</scope>
    <source>
        <strain evidence="3">KCTC 12861</strain>
    </source>
</reference>
<dbReference type="Proteomes" id="UP000637980">
    <property type="component" value="Unassembled WGS sequence"/>
</dbReference>
<dbReference type="Pfam" id="PF13380">
    <property type="entry name" value="CoA_binding_2"/>
    <property type="match status" value="1"/>
</dbReference>
<evidence type="ECO:0000313" key="2">
    <source>
        <dbReference type="EMBL" id="GHB36425.1"/>
    </source>
</evidence>
<dbReference type="RefSeq" id="WP_189437351.1">
    <property type="nucleotide sequence ID" value="NZ_BMXE01000004.1"/>
</dbReference>
<feature type="domain" description="CoA-binding" evidence="1">
    <location>
        <begin position="15"/>
        <end position="111"/>
    </location>
</feature>